<dbReference type="GO" id="GO:0043025">
    <property type="term" value="C:neuronal cell body"/>
    <property type="evidence" value="ECO:0000318"/>
    <property type="project" value="GO_Central"/>
</dbReference>
<keyword evidence="1" id="KW-0812">Transmembrane</keyword>
<gene>
    <name evidence="2" type="primary">DpuGr50</name>
    <name evidence="2" type="ORF">DAPPUDRAFT_346897</name>
</gene>
<sequence length="400" mass="46233">MAGTLKDRFLLSVLSPLSILLKITGVFVIQNAETQWRQSLYRFWTFVVLISAVQSNIYIFVRRTLIIEFLLSGQQINVNRLIQVLLNELIRLSALVSDTIIHLSLVFKIWPSVTLFLETLDSVDLDFGRPNLSPIKRYSIYGLIYVLVTVVLNWIFSIYWDLNHPVRLVYWLDMLQNFIRIFANQGFTVIPVWIFIICGQLCIFYTRKLIANLKLLNFVVRNATGVPSRIVAQQRTFAHLRSLKQLYEAADLLHRHFSTILAVNCFLTVVTMLTSSYYVIEFFKSGRLIVLCWDASDVLDSFVRFWLICHTSDRIRETTTECISVLRSLRDAGNEGNLSECNNKITSYIIEISQIRKNIERHSLKGVLSLSKRLIIPTLEIIFTYLLIIYQFQSAGEGSP</sequence>
<protein>
    <recommendedName>
        <fullName evidence="4">Gustatory receptor</fullName>
    </recommendedName>
</protein>
<dbReference type="KEGG" id="dpx:DAPPUDRAFT_346897"/>
<keyword evidence="3" id="KW-1185">Reference proteome</keyword>
<dbReference type="GO" id="GO:0030425">
    <property type="term" value="C:dendrite"/>
    <property type="evidence" value="ECO:0000318"/>
    <property type="project" value="GO_Central"/>
</dbReference>
<feature type="transmembrane region" description="Helical" evidence="1">
    <location>
        <begin position="138"/>
        <end position="160"/>
    </location>
</feature>
<dbReference type="EMBL" id="GL732524">
    <property type="protein sequence ID" value="EFX89766.1"/>
    <property type="molecule type" value="Genomic_DNA"/>
</dbReference>
<organism evidence="2 3">
    <name type="scientific">Daphnia pulex</name>
    <name type="common">Water flea</name>
    <dbReference type="NCBI Taxonomy" id="6669"/>
    <lineage>
        <taxon>Eukaryota</taxon>
        <taxon>Metazoa</taxon>
        <taxon>Ecdysozoa</taxon>
        <taxon>Arthropoda</taxon>
        <taxon>Crustacea</taxon>
        <taxon>Branchiopoda</taxon>
        <taxon>Diplostraca</taxon>
        <taxon>Cladocera</taxon>
        <taxon>Anomopoda</taxon>
        <taxon>Daphniidae</taxon>
        <taxon>Daphnia</taxon>
    </lineage>
</organism>
<dbReference type="GO" id="GO:0030424">
    <property type="term" value="C:axon"/>
    <property type="evidence" value="ECO:0000318"/>
    <property type="project" value="GO_Central"/>
</dbReference>
<feature type="transmembrane region" description="Helical" evidence="1">
    <location>
        <begin position="181"/>
        <end position="206"/>
    </location>
</feature>
<feature type="transmembrane region" description="Helical" evidence="1">
    <location>
        <begin position="41"/>
        <end position="61"/>
    </location>
</feature>
<dbReference type="HOGENOM" id="CLU_694966_0_0_1"/>
<dbReference type="Proteomes" id="UP000000305">
    <property type="component" value="Unassembled WGS sequence"/>
</dbReference>
<dbReference type="GO" id="GO:0008049">
    <property type="term" value="P:male courtship behavior"/>
    <property type="evidence" value="ECO:0000318"/>
    <property type="project" value="GO_Central"/>
</dbReference>
<feature type="transmembrane region" description="Helical" evidence="1">
    <location>
        <begin position="9"/>
        <end position="29"/>
    </location>
</feature>
<feature type="transmembrane region" description="Helical" evidence="1">
    <location>
        <begin position="257"/>
        <end position="280"/>
    </location>
</feature>
<evidence type="ECO:0000313" key="3">
    <source>
        <dbReference type="Proteomes" id="UP000000305"/>
    </source>
</evidence>
<evidence type="ECO:0000256" key="1">
    <source>
        <dbReference type="SAM" id="Phobius"/>
    </source>
</evidence>
<dbReference type="InParanoid" id="E9FST3"/>
<keyword evidence="1" id="KW-1133">Transmembrane helix</keyword>
<evidence type="ECO:0000313" key="2">
    <source>
        <dbReference type="EMBL" id="EFX89766.1"/>
    </source>
</evidence>
<reference evidence="2 3" key="1">
    <citation type="journal article" date="2011" name="Science">
        <title>The ecoresponsive genome of Daphnia pulex.</title>
        <authorList>
            <person name="Colbourne J.K."/>
            <person name="Pfrender M.E."/>
            <person name="Gilbert D."/>
            <person name="Thomas W.K."/>
            <person name="Tucker A."/>
            <person name="Oakley T.H."/>
            <person name="Tokishita S."/>
            <person name="Aerts A."/>
            <person name="Arnold G.J."/>
            <person name="Basu M.K."/>
            <person name="Bauer D.J."/>
            <person name="Caceres C.E."/>
            <person name="Carmel L."/>
            <person name="Casola C."/>
            <person name="Choi J.H."/>
            <person name="Detter J.C."/>
            <person name="Dong Q."/>
            <person name="Dusheyko S."/>
            <person name="Eads B.D."/>
            <person name="Frohlich T."/>
            <person name="Geiler-Samerotte K.A."/>
            <person name="Gerlach D."/>
            <person name="Hatcher P."/>
            <person name="Jogdeo S."/>
            <person name="Krijgsveld J."/>
            <person name="Kriventseva E.V."/>
            <person name="Kultz D."/>
            <person name="Laforsch C."/>
            <person name="Lindquist E."/>
            <person name="Lopez J."/>
            <person name="Manak J.R."/>
            <person name="Muller J."/>
            <person name="Pangilinan J."/>
            <person name="Patwardhan R.P."/>
            <person name="Pitluck S."/>
            <person name="Pritham E.J."/>
            <person name="Rechtsteiner A."/>
            <person name="Rho M."/>
            <person name="Rogozin I.B."/>
            <person name="Sakarya O."/>
            <person name="Salamov A."/>
            <person name="Schaack S."/>
            <person name="Shapiro H."/>
            <person name="Shiga Y."/>
            <person name="Skalitzky C."/>
            <person name="Smith Z."/>
            <person name="Souvorov A."/>
            <person name="Sung W."/>
            <person name="Tang Z."/>
            <person name="Tsuchiya D."/>
            <person name="Tu H."/>
            <person name="Vos H."/>
            <person name="Wang M."/>
            <person name="Wolf Y.I."/>
            <person name="Yamagata H."/>
            <person name="Yamada T."/>
            <person name="Ye Y."/>
            <person name="Shaw J.R."/>
            <person name="Andrews J."/>
            <person name="Crease T.J."/>
            <person name="Tang H."/>
            <person name="Lucas S.M."/>
            <person name="Robertson H.M."/>
            <person name="Bork P."/>
            <person name="Koonin E.V."/>
            <person name="Zdobnov E.M."/>
            <person name="Grigoriev I.V."/>
            <person name="Lynch M."/>
            <person name="Boore J.L."/>
        </authorList>
    </citation>
    <scope>NUCLEOTIDE SEQUENCE [LARGE SCALE GENOMIC DNA]</scope>
</reference>
<evidence type="ECO:0008006" key="4">
    <source>
        <dbReference type="Google" id="ProtNLM"/>
    </source>
</evidence>
<name>E9FST3_DAPPU</name>
<dbReference type="GO" id="GO:0007635">
    <property type="term" value="P:chemosensory behavior"/>
    <property type="evidence" value="ECO:0000318"/>
    <property type="project" value="GO_Central"/>
</dbReference>
<dbReference type="OrthoDB" id="6351772at2759"/>
<keyword evidence="1" id="KW-0472">Membrane</keyword>
<accession>E9FST3</accession>
<dbReference type="AlphaFoldDB" id="E9FST3"/>
<proteinExistence type="predicted"/>